<evidence type="ECO:0000256" key="1">
    <source>
        <dbReference type="ARBA" id="ARBA00023172"/>
    </source>
</evidence>
<evidence type="ECO:0000259" key="2">
    <source>
        <dbReference type="Pfam" id="PF00589"/>
    </source>
</evidence>
<dbReference type="SUPFAM" id="SSF56349">
    <property type="entry name" value="DNA breaking-rejoining enzymes"/>
    <property type="match status" value="1"/>
</dbReference>
<evidence type="ECO:0000313" key="4">
    <source>
        <dbReference type="Proteomes" id="UP000749010"/>
    </source>
</evidence>
<dbReference type="InterPro" id="IPR011010">
    <property type="entry name" value="DNA_brk_join_enz"/>
</dbReference>
<feature type="domain" description="Tyr recombinase" evidence="2">
    <location>
        <begin position="12"/>
        <end position="48"/>
    </location>
</feature>
<accession>A0ABX1TY69</accession>
<gene>
    <name evidence="3" type="ORF">E4Q23_08725</name>
</gene>
<dbReference type="InterPro" id="IPR013762">
    <property type="entry name" value="Integrase-like_cat_sf"/>
</dbReference>
<proteinExistence type="predicted"/>
<dbReference type="EMBL" id="SPMY01000023">
    <property type="protein sequence ID" value="NMQ27832.1"/>
    <property type="molecule type" value="Genomic_DNA"/>
</dbReference>
<name>A0ABX1TY69_9PROT</name>
<dbReference type="Proteomes" id="UP000749010">
    <property type="component" value="Unassembled WGS sequence"/>
</dbReference>
<keyword evidence="4" id="KW-1185">Reference proteome</keyword>
<keyword evidence="1" id="KW-0233">DNA recombination</keyword>
<dbReference type="InterPro" id="IPR002104">
    <property type="entry name" value="Integrase_catalytic"/>
</dbReference>
<comment type="caution">
    <text evidence="3">The sequence shown here is derived from an EMBL/GenBank/DDBJ whole genome shotgun (WGS) entry which is preliminary data.</text>
</comment>
<sequence length="79" mass="9016">MRRRSALENWRRRAVATHLLEVGTNVRTIQLFLGHRRLAITSRYLKVTRSTVCATTNPFDPLPKVAELPPLTPTPPAHF</sequence>
<dbReference type="Pfam" id="PF00589">
    <property type="entry name" value="Phage_integrase"/>
    <property type="match status" value="1"/>
</dbReference>
<protein>
    <recommendedName>
        <fullName evidence="2">Tyr recombinase domain-containing protein</fullName>
    </recommendedName>
</protein>
<evidence type="ECO:0000313" key="3">
    <source>
        <dbReference type="EMBL" id="NMQ27832.1"/>
    </source>
</evidence>
<dbReference type="Gene3D" id="1.10.443.10">
    <property type="entry name" value="Intergrase catalytic core"/>
    <property type="match status" value="1"/>
</dbReference>
<organism evidence="3 4">
    <name type="scientific">Candidatus Accumulibacter phosphatis</name>
    <dbReference type="NCBI Taxonomy" id="327160"/>
    <lineage>
        <taxon>Bacteria</taxon>
        <taxon>Pseudomonadati</taxon>
        <taxon>Pseudomonadota</taxon>
        <taxon>Betaproteobacteria</taxon>
        <taxon>Candidatus Accumulibacter</taxon>
    </lineage>
</organism>
<reference evidence="3 4" key="1">
    <citation type="submission" date="2019-03" db="EMBL/GenBank/DDBJ databases">
        <title>Metabolic reconstructions from genomes of highly enriched 'Candidatus Accumulibacter' and 'Candidatus Competibacter' bioreactor populations.</title>
        <authorList>
            <person name="Annavajhala M.K."/>
            <person name="Welles L."/>
            <person name="Abbas B."/>
            <person name="Sorokin D."/>
            <person name="Park H."/>
            <person name="Van Loosdrecht M."/>
            <person name="Chandran K."/>
        </authorList>
    </citation>
    <scope>NUCLEOTIDE SEQUENCE [LARGE SCALE GENOMIC DNA]</scope>
    <source>
        <strain evidence="3 4">SBR_S</strain>
    </source>
</reference>